<dbReference type="EMBL" id="JAXAVW010000019">
    <property type="protein sequence ID" value="MDX8033272.1"/>
    <property type="molecule type" value="Genomic_DNA"/>
</dbReference>
<name>A0ABU4T528_9PSEU</name>
<protein>
    <submittedName>
        <fullName evidence="1">Uncharacterized protein</fullName>
    </submittedName>
</protein>
<reference evidence="1 2" key="2">
    <citation type="submission" date="2023-11" db="EMBL/GenBank/DDBJ databases">
        <authorList>
            <person name="Lara A.C."/>
            <person name="Chronakova A."/>
        </authorList>
    </citation>
    <scope>NUCLEOTIDE SEQUENCE [LARGE SCALE GENOMIC DNA]</scope>
    <source>
        <strain evidence="1 2">BCCO 10_0856</strain>
    </source>
</reference>
<keyword evidence="2" id="KW-1185">Reference proteome</keyword>
<gene>
    <name evidence="1" type="ORF">SK803_23895</name>
</gene>
<proteinExistence type="predicted"/>
<dbReference type="Proteomes" id="UP001285521">
    <property type="component" value="Unassembled WGS sequence"/>
</dbReference>
<evidence type="ECO:0000313" key="1">
    <source>
        <dbReference type="EMBL" id="MDX8033272.1"/>
    </source>
</evidence>
<dbReference type="RefSeq" id="WP_319968296.1">
    <property type="nucleotide sequence ID" value="NZ_JAXAVW010000019.1"/>
</dbReference>
<reference evidence="1 2" key="1">
    <citation type="submission" date="2023-11" db="EMBL/GenBank/DDBJ databases">
        <title>Lentzea sokolovensis, sp. nov., Lentzea kristufkii, sp. nov., and Lentzea miocenensis, sp. nov., rare actinobacteria from Sokolov Coal Basin, Miocene lacustrine sediment, Czech Republic.</title>
        <authorList>
            <person name="Lara A."/>
            <person name="Kotroba L."/>
            <person name="Nouioui I."/>
            <person name="Neumann-Schaal M."/>
            <person name="Mast Y."/>
            <person name="Chronakova A."/>
        </authorList>
    </citation>
    <scope>NUCLEOTIDE SEQUENCE [LARGE SCALE GENOMIC DNA]</scope>
    <source>
        <strain evidence="1 2">BCCO 10_0856</strain>
    </source>
</reference>
<organism evidence="1 2">
    <name type="scientific">Lentzea miocenica</name>
    <dbReference type="NCBI Taxonomy" id="3095431"/>
    <lineage>
        <taxon>Bacteria</taxon>
        <taxon>Bacillati</taxon>
        <taxon>Actinomycetota</taxon>
        <taxon>Actinomycetes</taxon>
        <taxon>Pseudonocardiales</taxon>
        <taxon>Pseudonocardiaceae</taxon>
        <taxon>Lentzea</taxon>
    </lineage>
</organism>
<evidence type="ECO:0000313" key="2">
    <source>
        <dbReference type="Proteomes" id="UP001285521"/>
    </source>
</evidence>
<comment type="caution">
    <text evidence="1">The sequence shown here is derived from an EMBL/GenBank/DDBJ whole genome shotgun (WGS) entry which is preliminary data.</text>
</comment>
<sequence length="119" mass="13363">MPLFRKRDTYADPIPLSPELAGFSGKVARLERDRETSGYLCLKRDVVAQKGEERPHEVLELNVVTVDSSGAATEYVQEIYDETEAQHELTTGVFRLRGIDYAIVWLDDANAAAVLAEFF</sequence>
<accession>A0ABU4T528</accession>